<organism evidence="11 12">
    <name type="scientific">Nocardioides panaciterrulae</name>
    <dbReference type="NCBI Taxonomy" id="661492"/>
    <lineage>
        <taxon>Bacteria</taxon>
        <taxon>Bacillati</taxon>
        <taxon>Actinomycetota</taxon>
        <taxon>Actinomycetes</taxon>
        <taxon>Propionibacteriales</taxon>
        <taxon>Nocardioidaceae</taxon>
        <taxon>Nocardioides</taxon>
    </lineage>
</organism>
<evidence type="ECO:0000256" key="5">
    <source>
        <dbReference type="ARBA" id="ARBA00022630"/>
    </source>
</evidence>
<dbReference type="GO" id="GO:0046872">
    <property type="term" value="F:metal ion binding"/>
    <property type="evidence" value="ECO:0007669"/>
    <property type="project" value="UniProtKB-KW"/>
</dbReference>
<evidence type="ECO:0000256" key="1">
    <source>
        <dbReference type="ARBA" id="ARBA00001917"/>
    </source>
</evidence>
<evidence type="ECO:0000256" key="4">
    <source>
        <dbReference type="ARBA" id="ARBA00022485"/>
    </source>
</evidence>
<keyword evidence="7" id="KW-0479">Metal-binding</keyword>
<accession>A0A7Y9J9L2</accession>
<reference evidence="11 12" key="1">
    <citation type="submission" date="2020-07" db="EMBL/GenBank/DDBJ databases">
        <title>Sequencing the genomes of 1000 actinobacteria strains.</title>
        <authorList>
            <person name="Klenk H.-P."/>
        </authorList>
    </citation>
    <scope>NUCLEOTIDE SEQUENCE [LARGE SCALE GENOMIC DNA]</scope>
    <source>
        <strain evidence="11 12">DSM 21350</strain>
    </source>
</reference>
<dbReference type="Gene3D" id="1.20.1440.230">
    <property type="entry name" value="NADH-ubiquinone oxidoreductase 51kDa subunit, iron-sulphur binding domain"/>
    <property type="match status" value="1"/>
</dbReference>
<protein>
    <submittedName>
        <fullName evidence="11">NADH:ubiquinone oxidoreductase subunit F (NADH-binding)</fullName>
    </submittedName>
</protein>
<evidence type="ECO:0000256" key="2">
    <source>
        <dbReference type="ARBA" id="ARBA00001966"/>
    </source>
</evidence>
<dbReference type="SUPFAM" id="SSF142984">
    <property type="entry name" value="Nqo1 middle domain-like"/>
    <property type="match status" value="1"/>
</dbReference>
<dbReference type="Proteomes" id="UP000535511">
    <property type="component" value="Unassembled WGS sequence"/>
</dbReference>
<gene>
    <name evidence="11" type="ORF">BJZ21_000815</name>
</gene>
<dbReference type="Pfam" id="PF10589">
    <property type="entry name" value="NADH_4Fe-4S"/>
    <property type="match status" value="1"/>
</dbReference>
<dbReference type="RefSeq" id="WP_179662573.1">
    <property type="nucleotide sequence ID" value="NZ_JACCBG010000001.1"/>
</dbReference>
<comment type="cofactor">
    <cofactor evidence="2">
        <name>[4Fe-4S] cluster</name>
        <dbReference type="ChEBI" id="CHEBI:49883"/>
    </cofactor>
</comment>
<comment type="similarity">
    <text evidence="3">Belongs to the complex I 51 kDa subunit family.</text>
</comment>
<proteinExistence type="inferred from homology"/>
<dbReference type="GO" id="GO:0003954">
    <property type="term" value="F:NADH dehydrogenase activity"/>
    <property type="evidence" value="ECO:0007669"/>
    <property type="project" value="TreeGrafter"/>
</dbReference>
<dbReference type="PANTHER" id="PTHR11780">
    <property type="entry name" value="NADH-UBIQUINONE OXIDOREDUCTASE FLAVOPROTEIN 1 NDUFV1"/>
    <property type="match status" value="1"/>
</dbReference>
<dbReference type="SMART" id="SM00928">
    <property type="entry name" value="NADH_4Fe-4S"/>
    <property type="match status" value="1"/>
</dbReference>
<keyword evidence="5" id="KW-0285">Flavoprotein</keyword>
<dbReference type="EMBL" id="JACCBG010000001">
    <property type="protein sequence ID" value="NYD40732.1"/>
    <property type="molecule type" value="Genomic_DNA"/>
</dbReference>
<sequence>MSTMATPDTHRLLAATPAEHPPRLTLEQLLGLVEDAGLTGRGGAGFPTAIKVRSVAEGRRRPVLVGNAMEGEPLSKKDAVLLTRVPHLVVEGLAVVGRAIGARRLVLAIGPDVHPAAAEEAARGRGVEVARLDGGFVAGQESALVNQLGGRPAVPSDPLVRVTTRGLDGRPTLVLNAETLAQVALLARHGADWFRRVGTEEDPGTSLFSISGAVAHPGVVEAGRGTPLSRVLAPAEPDAPVAVLVGGYHGAWVPGWALDTPLTGSALKEYGATVGAGVLHVLGPNTCPIRVAADIAAYLAGESAQQCGPCLNGLPRMAEGLRRLARRAPDPGLPAEIDRMRLLVTGRGACAHPDGTARMVASTMRVFAPHVDRHLAGHCGLEGHR</sequence>
<dbReference type="PANTHER" id="PTHR11780:SF10">
    <property type="entry name" value="NADH DEHYDROGENASE [UBIQUINONE] FLAVOPROTEIN 1, MITOCHONDRIAL"/>
    <property type="match status" value="1"/>
</dbReference>
<evidence type="ECO:0000256" key="9">
    <source>
        <dbReference type="ARBA" id="ARBA00023014"/>
    </source>
</evidence>
<dbReference type="InterPro" id="IPR019575">
    <property type="entry name" value="Nuop51_4Fe4S-bd"/>
</dbReference>
<dbReference type="InterPro" id="IPR037225">
    <property type="entry name" value="Nuo51_FMN-bd_sf"/>
</dbReference>
<evidence type="ECO:0000256" key="3">
    <source>
        <dbReference type="ARBA" id="ARBA00007523"/>
    </source>
</evidence>
<dbReference type="SUPFAM" id="SSF140490">
    <property type="entry name" value="Nqo1C-terminal domain-like"/>
    <property type="match status" value="1"/>
</dbReference>
<keyword evidence="6" id="KW-0288">FMN</keyword>
<keyword evidence="9" id="KW-0411">Iron-sulfur</keyword>
<comment type="caution">
    <text evidence="11">The sequence shown here is derived from an EMBL/GenBank/DDBJ whole genome shotgun (WGS) entry which is preliminary data.</text>
</comment>
<dbReference type="InterPro" id="IPR037207">
    <property type="entry name" value="Nuop51_4Fe4S-bd_sf"/>
</dbReference>
<evidence type="ECO:0000259" key="10">
    <source>
        <dbReference type="SMART" id="SM00928"/>
    </source>
</evidence>
<evidence type="ECO:0000256" key="7">
    <source>
        <dbReference type="ARBA" id="ARBA00022723"/>
    </source>
</evidence>
<keyword evidence="8" id="KW-0408">Iron</keyword>
<dbReference type="GO" id="GO:0051539">
    <property type="term" value="F:4 iron, 4 sulfur cluster binding"/>
    <property type="evidence" value="ECO:0007669"/>
    <property type="project" value="UniProtKB-KW"/>
</dbReference>
<keyword evidence="4" id="KW-0004">4Fe-4S</keyword>
<keyword evidence="11" id="KW-0830">Ubiquinone</keyword>
<name>A0A7Y9J9L2_9ACTN</name>
<dbReference type="Gene3D" id="3.40.50.11540">
    <property type="entry name" value="NADH-ubiquinone oxidoreductase 51kDa subunit"/>
    <property type="match status" value="1"/>
</dbReference>
<dbReference type="InterPro" id="IPR050837">
    <property type="entry name" value="ComplexI_51kDa_subunit"/>
</dbReference>
<evidence type="ECO:0000256" key="6">
    <source>
        <dbReference type="ARBA" id="ARBA00022643"/>
    </source>
</evidence>
<keyword evidence="12" id="KW-1185">Reference proteome</keyword>
<dbReference type="SUPFAM" id="SSF142019">
    <property type="entry name" value="Nqo1 FMN-binding domain-like"/>
    <property type="match status" value="1"/>
</dbReference>
<dbReference type="InterPro" id="IPR011538">
    <property type="entry name" value="Nuo51_FMN-bd"/>
</dbReference>
<evidence type="ECO:0000313" key="11">
    <source>
        <dbReference type="EMBL" id="NYD40732.1"/>
    </source>
</evidence>
<feature type="domain" description="NADH-ubiquinone oxidoreductase 51kDa subunit iron-sulphur binding" evidence="10">
    <location>
        <begin position="289"/>
        <end position="337"/>
    </location>
</feature>
<dbReference type="Pfam" id="PF01512">
    <property type="entry name" value="Complex1_51K"/>
    <property type="match status" value="1"/>
</dbReference>
<dbReference type="Gene3D" id="3.10.20.600">
    <property type="match status" value="1"/>
</dbReference>
<evidence type="ECO:0000256" key="8">
    <source>
        <dbReference type="ARBA" id="ARBA00023004"/>
    </source>
</evidence>
<evidence type="ECO:0000313" key="12">
    <source>
        <dbReference type="Proteomes" id="UP000535511"/>
    </source>
</evidence>
<comment type="cofactor">
    <cofactor evidence="1">
        <name>FMN</name>
        <dbReference type="ChEBI" id="CHEBI:58210"/>
    </cofactor>
</comment>
<dbReference type="AlphaFoldDB" id="A0A7Y9J9L2"/>
<dbReference type="GO" id="GO:0045333">
    <property type="term" value="P:cellular respiration"/>
    <property type="evidence" value="ECO:0007669"/>
    <property type="project" value="TreeGrafter"/>
</dbReference>